<accession>A0A9W4SUE8</accession>
<evidence type="ECO:0000313" key="2">
    <source>
        <dbReference type="Proteomes" id="UP001153678"/>
    </source>
</evidence>
<protein>
    <submittedName>
        <fullName evidence="1">11466_t:CDS:1</fullName>
    </submittedName>
</protein>
<name>A0A9W4SUE8_9GLOM</name>
<dbReference type="EMBL" id="CAMKVN010002637">
    <property type="protein sequence ID" value="CAI2181973.1"/>
    <property type="molecule type" value="Genomic_DNA"/>
</dbReference>
<dbReference type="AlphaFoldDB" id="A0A9W4SUE8"/>
<feature type="non-terminal residue" evidence="1">
    <location>
        <position position="1"/>
    </location>
</feature>
<sequence length="68" mass="7621">MRNHSLSLVNAYYLGQLIDVATTSSAQRTLQMATLMKHYYRIAIRFSKYQALLLKTLDISAGAKILSG</sequence>
<proteinExistence type="predicted"/>
<comment type="caution">
    <text evidence="1">The sequence shown here is derived from an EMBL/GenBank/DDBJ whole genome shotgun (WGS) entry which is preliminary data.</text>
</comment>
<keyword evidence="2" id="KW-1185">Reference proteome</keyword>
<reference evidence="1" key="1">
    <citation type="submission" date="2022-08" db="EMBL/GenBank/DDBJ databases">
        <authorList>
            <person name="Kallberg Y."/>
            <person name="Tangrot J."/>
            <person name="Rosling A."/>
        </authorList>
    </citation>
    <scope>NUCLEOTIDE SEQUENCE</scope>
    <source>
        <strain evidence="1">Wild A</strain>
    </source>
</reference>
<evidence type="ECO:0000313" key="1">
    <source>
        <dbReference type="EMBL" id="CAI2181973.1"/>
    </source>
</evidence>
<gene>
    <name evidence="1" type="ORF">FWILDA_LOCUS10350</name>
</gene>
<organism evidence="1 2">
    <name type="scientific">Funneliformis geosporum</name>
    <dbReference type="NCBI Taxonomy" id="1117311"/>
    <lineage>
        <taxon>Eukaryota</taxon>
        <taxon>Fungi</taxon>
        <taxon>Fungi incertae sedis</taxon>
        <taxon>Mucoromycota</taxon>
        <taxon>Glomeromycotina</taxon>
        <taxon>Glomeromycetes</taxon>
        <taxon>Glomerales</taxon>
        <taxon>Glomeraceae</taxon>
        <taxon>Funneliformis</taxon>
    </lineage>
</organism>
<dbReference type="Proteomes" id="UP001153678">
    <property type="component" value="Unassembled WGS sequence"/>
</dbReference>
<dbReference type="OrthoDB" id="2444761at2759"/>